<protein>
    <submittedName>
        <fullName evidence="2">Uncharacterized protein</fullName>
    </submittedName>
</protein>
<evidence type="ECO:0000313" key="2">
    <source>
        <dbReference type="EMBL" id="AVE04041.1"/>
    </source>
</evidence>
<gene>
    <name evidence="2" type="ORF">CYL20_05605</name>
</gene>
<dbReference type="Proteomes" id="UP000237830">
    <property type="component" value="Chromosome"/>
</dbReference>
<dbReference type="EMBL" id="CP025494">
    <property type="protein sequence ID" value="AVE04041.1"/>
    <property type="molecule type" value="Genomic_DNA"/>
</dbReference>
<accession>A0A2L1J6G4</accession>
<feature type="region of interest" description="Disordered" evidence="1">
    <location>
        <begin position="61"/>
        <end position="84"/>
    </location>
</feature>
<proteinExistence type="predicted"/>
<name>A0A2L1J6G4_9PSED</name>
<organism evidence="2 3">
    <name type="scientific">Pseudomonas palleroniana</name>
    <dbReference type="NCBI Taxonomy" id="191390"/>
    <lineage>
        <taxon>Bacteria</taxon>
        <taxon>Pseudomonadati</taxon>
        <taxon>Pseudomonadota</taxon>
        <taxon>Gammaproteobacteria</taxon>
        <taxon>Pseudomonadales</taxon>
        <taxon>Pseudomonadaceae</taxon>
        <taxon>Pseudomonas</taxon>
    </lineage>
</organism>
<sequence length="84" mass="9010">MGACALIRLIGYFGPWRGSLLPLGCEAAPRSWFEKTGPATQSNGSKLPRHEVLARFRASCKSGSRQAHPPVSRASWGRAADGCL</sequence>
<evidence type="ECO:0000256" key="1">
    <source>
        <dbReference type="SAM" id="MobiDB-lite"/>
    </source>
</evidence>
<dbReference type="AlphaFoldDB" id="A0A2L1J6G4"/>
<reference evidence="2 3" key="1">
    <citation type="submission" date="2017-12" db="EMBL/GenBank/DDBJ databases">
        <title>Genome sequence of Pseudomonas palleroniana MAB3.</title>
        <authorList>
            <person name="Nascimento F.X."/>
        </authorList>
    </citation>
    <scope>NUCLEOTIDE SEQUENCE [LARGE SCALE GENOMIC DNA]</scope>
    <source>
        <strain evidence="2 3">MAB3</strain>
    </source>
</reference>
<evidence type="ECO:0000313" key="3">
    <source>
        <dbReference type="Proteomes" id="UP000237830"/>
    </source>
</evidence>